<dbReference type="GO" id="GO:0003676">
    <property type="term" value="F:nucleic acid binding"/>
    <property type="evidence" value="ECO:0007669"/>
    <property type="project" value="InterPro"/>
</dbReference>
<protein>
    <submittedName>
        <fullName evidence="2">Transposase</fullName>
    </submittedName>
</protein>
<gene>
    <name evidence="2" type="ORF">KM295_16650</name>
</gene>
<dbReference type="InterPro" id="IPR038717">
    <property type="entry name" value="Tc1-like_DDE_dom"/>
</dbReference>
<dbReference type="Gene3D" id="3.30.420.10">
    <property type="entry name" value="Ribonuclease H-like superfamily/Ribonuclease H"/>
    <property type="match status" value="1"/>
</dbReference>
<evidence type="ECO:0000313" key="2">
    <source>
        <dbReference type="EMBL" id="MCQ4335075.1"/>
    </source>
</evidence>
<feature type="domain" description="Tc1-like transposase DDE" evidence="1">
    <location>
        <begin position="6"/>
        <end position="167"/>
    </location>
</feature>
<sequence length="193" mass="22228">MTEKTVVVVDQFTKRVGTVQRRGWYPIGSNPTIETSNSWDKVTVLGAVTDDGDSFYCWTEENLTSQQGIWLLGALQERFGEELVVFLDRAGYFYNRDLWEHVSGERATDTVGDSSVACVHGDDEGEEHLDVWYFPPKLPELNPVEGCWDRLNEWFKHRLIPDLTTLKQQIQRGLPTVDEPNIWNYLCRDNGKD</sequence>
<dbReference type="Pfam" id="PF13358">
    <property type="entry name" value="DDE_3"/>
    <property type="match status" value="1"/>
</dbReference>
<dbReference type="EMBL" id="JAHLKM010000079">
    <property type="protein sequence ID" value="MCQ4335075.1"/>
    <property type="molecule type" value="Genomic_DNA"/>
</dbReference>
<dbReference type="AlphaFoldDB" id="A0A9R1CWC4"/>
<dbReference type="Proteomes" id="UP001139494">
    <property type="component" value="Unassembled WGS sequence"/>
</dbReference>
<reference evidence="2" key="1">
    <citation type="journal article" date="2023" name="Front. Microbiol.">
        <title>Genomic-based phylogenetic and metabolic analyses of the genus Natronomonas, and description of Natronomonas aquatica sp. nov.</title>
        <authorList>
            <person name="Garcia-Roldan A."/>
            <person name="Duran-Viseras A."/>
            <person name="de la Haba R.R."/>
            <person name="Corral P."/>
            <person name="Sanchez-Porro C."/>
            <person name="Ventosa A."/>
        </authorList>
    </citation>
    <scope>NUCLEOTIDE SEQUENCE</scope>
    <source>
        <strain evidence="2">F2-12</strain>
    </source>
</reference>
<dbReference type="InterPro" id="IPR036397">
    <property type="entry name" value="RNaseH_sf"/>
</dbReference>
<organism evidence="2 3">
    <name type="scientific">Natronomonas aquatica</name>
    <dbReference type="NCBI Taxonomy" id="2841590"/>
    <lineage>
        <taxon>Archaea</taxon>
        <taxon>Methanobacteriati</taxon>
        <taxon>Methanobacteriota</taxon>
        <taxon>Stenosarchaea group</taxon>
        <taxon>Halobacteria</taxon>
        <taxon>Halobacteriales</taxon>
        <taxon>Natronomonadaceae</taxon>
        <taxon>Natronomonas</taxon>
    </lineage>
</organism>
<proteinExistence type="predicted"/>
<name>A0A9R1CWC4_9EURY</name>
<comment type="caution">
    <text evidence="2">The sequence shown here is derived from an EMBL/GenBank/DDBJ whole genome shotgun (WGS) entry which is preliminary data.</text>
</comment>
<keyword evidence="3" id="KW-1185">Reference proteome</keyword>
<accession>A0A9R1CWC4</accession>
<evidence type="ECO:0000313" key="3">
    <source>
        <dbReference type="Proteomes" id="UP001139494"/>
    </source>
</evidence>
<evidence type="ECO:0000259" key="1">
    <source>
        <dbReference type="Pfam" id="PF13358"/>
    </source>
</evidence>